<evidence type="ECO:0000256" key="4">
    <source>
        <dbReference type="ARBA" id="ARBA00023239"/>
    </source>
</evidence>
<gene>
    <name evidence="8" type="ORF">HRI96_00910</name>
</gene>
<keyword evidence="4" id="KW-0456">Lyase</keyword>
<reference evidence="8" key="2">
    <citation type="journal article" date="2021" name="Microbiol. Resour. Announc.">
        <title>Complete Genome Sequences of Three Human Oral Treponema parvum Isolates.</title>
        <authorList>
            <person name="Zeng H."/>
            <person name="Watt R.M."/>
        </authorList>
    </citation>
    <scope>NUCLEOTIDE SEQUENCE</scope>
    <source>
        <strain evidence="8">ATCC 700773</strain>
    </source>
</reference>
<evidence type="ECO:0000256" key="1">
    <source>
        <dbReference type="ARBA" id="ARBA00009938"/>
    </source>
</evidence>
<dbReference type="SFLD" id="SFLDS00001">
    <property type="entry name" value="Enolase"/>
    <property type="match status" value="1"/>
</dbReference>
<dbReference type="RefSeq" id="WP_210117673.1">
    <property type="nucleotide sequence ID" value="NZ_CP054257.1"/>
</dbReference>
<dbReference type="PANTHER" id="PTHR48080">
    <property type="entry name" value="D-GALACTONATE DEHYDRATASE-RELATED"/>
    <property type="match status" value="1"/>
</dbReference>
<dbReference type="SMART" id="SM00922">
    <property type="entry name" value="MR_MLE"/>
    <property type="match status" value="1"/>
</dbReference>
<feature type="binding site" evidence="6">
    <location>
        <position position="237"/>
    </location>
    <ligand>
        <name>Mg(2+)</name>
        <dbReference type="ChEBI" id="CHEBI:18420"/>
    </ligand>
</feature>
<dbReference type="GO" id="GO:0009063">
    <property type="term" value="P:amino acid catabolic process"/>
    <property type="evidence" value="ECO:0007669"/>
    <property type="project" value="InterPro"/>
</dbReference>
<dbReference type="InterPro" id="IPR034593">
    <property type="entry name" value="DgoD-like"/>
</dbReference>
<dbReference type="Proteomes" id="UP000671995">
    <property type="component" value="Chromosome"/>
</dbReference>
<accession>A0A975EXW7</accession>
<evidence type="ECO:0000259" key="7">
    <source>
        <dbReference type="SMART" id="SM00922"/>
    </source>
</evidence>
<keyword evidence="2 6" id="KW-0479">Metal-binding</keyword>
<dbReference type="InterPro" id="IPR029017">
    <property type="entry name" value="Enolase-like_N"/>
</dbReference>
<evidence type="ECO:0000256" key="2">
    <source>
        <dbReference type="ARBA" id="ARBA00022723"/>
    </source>
</evidence>
<evidence type="ECO:0000256" key="3">
    <source>
        <dbReference type="ARBA" id="ARBA00022842"/>
    </source>
</evidence>
<dbReference type="AlphaFoldDB" id="A0A975EXW7"/>
<dbReference type="PANTHER" id="PTHR48080:SF1">
    <property type="entry name" value="GLUCARATE DEHYDRATASE-RELATED PROTEIN"/>
    <property type="match status" value="1"/>
</dbReference>
<dbReference type="GO" id="GO:0016829">
    <property type="term" value="F:lyase activity"/>
    <property type="evidence" value="ECO:0007669"/>
    <property type="project" value="UniProtKB-KW"/>
</dbReference>
<feature type="domain" description="Mandelate racemase/muconate lactonizing enzyme C-terminal" evidence="7">
    <location>
        <begin position="187"/>
        <end position="285"/>
    </location>
</feature>
<evidence type="ECO:0000256" key="6">
    <source>
        <dbReference type="PIRSR" id="PIRSR634598-3"/>
    </source>
</evidence>
<evidence type="ECO:0000313" key="8">
    <source>
        <dbReference type="EMBL" id="QTQ10878.1"/>
    </source>
</evidence>
<dbReference type="Pfam" id="PF13378">
    <property type="entry name" value="MR_MLE_C"/>
    <property type="match status" value="1"/>
</dbReference>
<dbReference type="SFLD" id="SFLDG00055">
    <property type="entry name" value="glucarate_dehydratase"/>
    <property type="match status" value="1"/>
</dbReference>
<reference evidence="8" key="1">
    <citation type="submission" date="2020-05" db="EMBL/GenBank/DDBJ databases">
        <authorList>
            <person name="Zeng H."/>
            <person name="Chan Y.K."/>
            <person name="Watt R.M."/>
        </authorList>
    </citation>
    <scope>NUCLEOTIDE SEQUENCE</scope>
    <source>
        <strain evidence="8">ATCC 700773</strain>
    </source>
</reference>
<organism evidence="8 9">
    <name type="scientific">Treponema parvum</name>
    <dbReference type="NCBI Taxonomy" id="138851"/>
    <lineage>
        <taxon>Bacteria</taxon>
        <taxon>Pseudomonadati</taxon>
        <taxon>Spirochaetota</taxon>
        <taxon>Spirochaetia</taxon>
        <taxon>Spirochaetales</taxon>
        <taxon>Treponemataceae</taxon>
        <taxon>Treponema</taxon>
    </lineage>
</organism>
<name>A0A975EXW7_9SPIR</name>
<dbReference type="InterPro" id="IPR034598">
    <property type="entry name" value="GlucD-like"/>
</dbReference>
<dbReference type="EMBL" id="CP054257">
    <property type="protein sequence ID" value="QTQ10878.1"/>
    <property type="molecule type" value="Genomic_DNA"/>
</dbReference>
<evidence type="ECO:0000256" key="5">
    <source>
        <dbReference type="PIRSR" id="PIRSR634598-1"/>
    </source>
</evidence>
<dbReference type="SUPFAM" id="SSF51604">
    <property type="entry name" value="Enolase C-terminal domain-like"/>
    <property type="match status" value="1"/>
</dbReference>
<dbReference type="InterPro" id="IPR029065">
    <property type="entry name" value="Enolase_C-like"/>
</dbReference>
<dbReference type="PROSITE" id="PS00908">
    <property type="entry name" value="MR_MLE_1"/>
    <property type="match status" value="1"/>
</dbReference>
<dbReference type="InterPro" id="IPR018110">
    <property type="entry name" value="Mandel_Rmase/mucon_lact_enz_CS"/>
</dbReference>
<dbReference type="InterPro" id="IPR036849">
    <property type="entry name" value="Enolase-like_C_sf"/>
</dbReference>
<dbReference type="InterPro" id="IPR013342">
    <property type="entry name" value="Mandelate_racemase_C"/>
</dbReference>
<feature type="binding site" evidence="6">
    <location>
        <position position="266"/>
    </location>
    <ligand>
        <name>Mg(2+)</name>
        <dbReference type="ChEBI" id="CHEBI:18420"/>
    </ligand>
</feature>
<dbReference type="Gene3D" id="3.30.390.10">
    <property type="entry name" value="Enolase-like, N-terminal domain"/>
    <property type="match status" value="1"/>
</dbReference>
<proteinExistence type="inferred from homology"/>
<protein>
    <submittedName>
        <fullName evidence="8">Glucarate dehydratase</fullName>
    </submittedName>
</protein>
<dbReference type="GO" id="GO:0046872">
    <property type="term" value="F:metal ion binding"/>
    <property type="evidence" value="ECO:0007669"/>
    <property type="project" value="UniProtKB-KW"/>
</dbReference>
<evidence type="ECO:0000313" key="9">
    <source>
        <dbReference type="Proteomes" id="UP000671995"/>
    </source>
</evidence>
<comment type="similarity">
    <text evidence="1">Belongs to the mandelate racemase/muconate lactonizing enzyme family. GlucD subfamily.</text>
</comment>
<feature type="active site" description="Proton acceptor" evidence="5">
    <location>
        <position position="339"/>
    </location>
</feature>
<dbReference type="SUPFAM" id="SSF54826">
    <property type="entry name" value="Enolase N-terminal domain-like"/>
    <property type="match status" value="1"/>
</dbReference>
<dbReference type="CDD" id="cd03323">
    <property type="entry name" value="D-glucarate_dehydratase"/>
    <property type="match status" value="1"/>
</dbReference>
<sequence>MTNDNTPVITEMRVYPVAGYDSMLLSLSGAHAPFFTRNIVIIKDNAGHTGIGEVHGGEAITKSLEDAVPLVEGQPVCKYKTIIGRLKNIHNERAKNSDGIQNLDLTKLKDVVHAESAVEAALLDLWGQFLGLPVCELLGEGKQRDDVVVLGYLFYQADGRKFDGDYITEDNAPNVWFRQRRKPAMDTQGILRQAHAAKEYYGFKDFKLKGGVLSGEKEMEAIAALGKEFPDARINIDPNGAWKLEEAVRLCKGSCLTYAEDPCGTESGYSGRETMAEFKMRTGIPTATNMIATDWRQFYHAVVEKSVDIVLADPHFWTMADSVRIGQVLHDWGLTWGCHSNNHFDISLAIFAQTAAACPSVTAMDTHWIWQDGQHLTKNPYKIANGKIHIPEASGFGLELDMDAVLKAHELYKKLPYGDRRDGVGMQHLIPGWKFDSKMPCMVR</sequence>
<dbReference type="Gene3D" id="3.20.20.120">
    <property type="entry name" value="Enolase-like C-terminal domain"/>
    <property type="match status" value="1"/>
</dbReference>
<comment type="cofactor">
    <cofactor evidence="6">
        <name>Mg(2+)</name>
        <dbReference type="ChEBI" id="CHEBI:18420"/>
    </cofactor>
</comment>
<feature type="active site" description="Proton acceptor" evidence="5">
    <location>
        <position position="209"/>
    </location>
</feature>
<keyword evidence="3 6" id="KW-0460">Magnesium</keyword>
<feature type="binding site" evidence="6">
    <location>
        <position position="289"/>
    </location>
    <ligand>
        <name>Mg(2+)</name>
        <dbReference type="ChEBI" id="CHEBI:18420"/>
    </ligand>
</feature>